<name>A0ABR2GPD4_9EUKA</name>
<gene>
    <name evidence="1" type="ORF">M9Y10_040629</name>
</gene>
<dbReference type="PANTHER" id="PTHR24159">
    <property type="match status" value="1"/>
</dbReference>
<evidence type="ECO:0000313" key="2">
    <source>
        <dbReference type="Proteomes" id="UP001470230"/>
    </source>
</evidence>
<dbReference type="EMBL" id="JAPFFF010000075">
    <property type="protein sequence ID" value="KAK8835804.1"/>
    <property type="molecule type" value="Genomic_DNA"/>
</dbReference>
<comment type="caution">
    <text evidence="1">The sequence shown here is derived from an EMBL/GenBank/DDBJ whole genome shotgun (WGS) entry which is preliminary data.</text>
</comment>
<sequence length="373" mass="44372">MKPQQSIQMFIKEKKNFYDNIVDYLENIDGIQGEYCYNLEEIINIQKIEGNREDIFQILQILKNIADNHHRVPSFIEKINKIILSFKDQVQQTFSNKEIFDIFQTNKMILLFLLENKIVILSEEIIIEMKDKIDPNGTRFCHFFYPEIKCFIGEESSKEIKEEIIKIDSNAFDNFDIKRKEGENDSYICCLIRDDSVEEFIAYVNRKNISLTSEIEHSIFETNCLLMENDNVSLIEYCAFFGSIQIFQYLFLNNVELTSSLWIYAIHSENAELIHLLEYNKVDPPNNNYELCLIESIKCHHNKIAEYFKNNYMNEKENKDEIRSNILRYYNYAYFPTEFSGENDFFNLCSNSYHTIVNLLLKDKKHEIEETIV</sequence>
<reference evidence="1 2" key="1">
    <citation type="submission" date="2024-04" db="EMBL/GenBank/DDBJ databases">
        <title>Tritrichomonas musculus Genome.</title>
        <authorList>
            <person name="Alves-Ferreira E."/>
            <person name="Grigg M."/>
            <person name="Lorenzi H."/>
            <person name="Galac M."/>
        </authorList>
    </citation>
    <scope>NUCLEOTIDE SEQUENCE [LARGE SCALE GENOMIC DNA]</scope>
    <source>
        <strain evidence="1 2">EAF2021</strain>
    </source>
</reference>
<dbReference type="PANTHER" id="PTHR24159:SF5">
    <property type="entry name" value="ANK_REP_REGION DOMAIN-CONTAINING PROTEIN"/>
    <property type="match status" value="1"/>
</dbReference>
<dbReference type="Proteomes" id="UP001470230">
    <property type="component" value="Unassembled WGS sequence"/>
</dbReference>
<accession>A0ABR2GPD4</accession>
<organism evidence="1 2">
    <name type="scientific">Tritrichomonas musculus</name>
    <dbReference type="NCBI Taxonomy" id="1915356"/>
    <lineage>
        <taxon>Eukaryota</taxon>
        <taxon>Metamonada</taxon>
        <taxon>Parabasalia</taxon>
        <taxon>Tritrichomonadida</taxon>
        <taxon>Tritrichomonadidae</taxon>
        <taxon>Tritrichomonas</taxon>
    </lineage>
</organism>
<dbReference type="InterPro" id="IPR036770">
    <property type="entry name" value="Ankyrin_rpt-contain_sf"/>
</dbReference>
<evidence type="ECO:0000313" key="1">
    <source>
        <dbReference type="EMBL" id="KAK8835804.1"/>
    </source>
</evidence>
<proteinExistence type="predicted"/>
<keyword evidence="2" id="KW-1185">Reference proteome</keyword>
<evidence type="ECO:0008006" key="3">
    <source>
        <dbReference type="Google" id="ProtNLM"/>
    </source>
</evidence>
<dbReference type="SUPFAM" id="SSF48403">
    <property type="entry name" value="Ankyrin repeat"/>
    <property type="match status" value="1"/>
</dbReference>
<protein>
    <recommendedName>
        <fullName evidence="3">DUF3447 domain-containing protein</fullName>
    </recommendedName>
</protein>